<organism evidence="11">
    <name type="scientific">Triticum aestivum</name>
    <name type="common">Wheat</name>
    <dbReference type="NCBI Taxonomy" id="4565"/>
    <lineage>
        <taxon>Eukaryota</taxon>
        <taxon>Viridiplantae</taxon>
        <taxon>Streptophyta</taxon>
        <taxon>Embryophyta</taxon>
        <taxon>Tracheophyta</taxon>
        <taxon>Spermatophyta</taxon>
        <taxon>Magnoliopsida</taxon>
        <taxon>Liliopsida</taxon>
        <taxon>Poales</taxon>
        <taxon>Poaceae</taxon>
        <taxon>BOP clade</taxon>
        <taxon>Pooideae</taxon>
        <taxon>Triticodae</taxon>
        <taxon>Triticeae</taxon>
        <taxon>Triticinae</taxon>
        <taxon>Triticum</taxon>
    </lineage>
</organism>
<evidence type="ECO:0000256" key="1">
    <source>
        <dbReference type="ARBA" id="ARBA00008894"/>
    </source>
</evidence>
<dbReference type="InterPro" id="IPR002182">
    <property type="entry name" value="NB-ARC"/>
</dbReference>
<dbReference type="SUPFAM" id="SSF52540">
    <property type="entry name" value="P-loop containing nucleoside triphosphate hydrolases"/>
    <property type="match status" value="1"/>
</dbReference>
<dbReference type="PRINTS" id="PR00364">
    <property type="entry name" value="DISEASERSIST"/>
</dbReference>
<dbReference type="PaxDb" id="4565-Traes_6BL_EE1166E22.2"/>
<dbReference type="RefSeq" id="XP_044415760.1">
    <property type="nucleotide sequence ID" value="XM_044559825.1"/>
</dbReference>
<keyword evidence="5" id="KW-0611">Plant defense</keyword>
<dbReference type="GO" id="GO:0009626">
    <property type="term" value="P:plant-type hypersensitive response"/>
    <property type="evidence" value="ECO:0007669"/>
    <property type="project" value="UniProtKB-ARBA"/>
</dbReference>
<dbReference type="Gene3D" id="3.40.50.300">
    <property type="entry name" value="P-loop containing nucleotide triphosphate hydrolases"/>
    <property type="match status" value="1"/>
</dbReference>
<dbReference type="Proteomes" id="UP000019116">
    <property type="component" value="Chromosome 6B"/>
</dbReference>
<dbReference type="FunFam" id="1.10.10.10:FF:000322">
    <property type="entry name" value="Probable disease resistance protein At1g63360"/>
    <property type="match status" value="1"/>
</dbReference>
<dbReference type="Gramene" id="TraesCS6B03G1285800.1">
    <property type="protein sequence ID" value="TraesCS6B03G1285800.1.CDS"/>
    <property type="gene ID" value="TraesCS6B03G1285800"/>
</dbReference>
<dbReference type="Gene3D" id="3.80.10.10">
    <property type="entry name" value="Ribonuclease Inhibitor"/>
    <property type="match status" value="1"/>
</dbReference>
<dbReference type="Pfam" id="PF18052">
    <property type="entry name" value="Rx_N"/>
    <property type="match status" value="1"/>
</dbReference>
<dbReference type="GO" id="GO:0042742">
    <property type="term" value="P:defense response to bacterium"/>
    <property type="evidence" value="ECO:0007669"/>
    <property type="project" value="UniProtKB-ARBA"/>
</dbReference>
<dbReference type="GO" id="GO:0002758">
    <property type="term" value="P:innate immune response-activating signaling pathway"/>
    <property type="evidence" value="ECO:0007669"/>
    <property type="project" value="UniProtKB-ARBA"/>
</dbReference>
<feature type="domain" description="Disease resistance protein winged helix" evidence="9">
    <location>
        <begin position="433"/>
        <end position="504"/>
    </location>
</feature>
<dbReference type="AlphaFoldDB" id="A0A3B6PUN9"/>
<comment type="similarity">
    <text evidence="1">Belongs to the disease resistance NB-LRR family.</text>
</comment>
<dbReference type="CDD" id="cd14798">
    <property type="entry name" value="RX-CC_like"/>
    <property type="match status" value="1"/>
</dbReference>
<evidence type="ECO:0000313" key="11">
    <source>
        <dbReference type="EnsemblPlants" id="TraesCS6B02G465800.1"/>
    </source>
</evidence>
<dbReference type="Pfam" id="PF23559">
    <property type="entry name" value="WHD_DRP"/>
    <property type="match status" value="1"/>
</dbReference>
<dbReference type="GeneID" id="123140095"/>
<dbReference type="InterPro" id="IPR032675">
    <property type="entry name" value="LRR_dom_sf"/>
</dbReference>
<dbReference type="Pfam" id="PF00931">
    <property type="entry name" value="NB-ARC"/>
    <property type="match status" value="1"/>
</dbReference>
<evidence type="ECO:0000313" key="12">
    <source>
        <dbReference type="Proteomes" id="UP000019116"/>
    </source>
</evidence>
<dbReference type="InterPro" id="IPR044974">
    <property type="entry name" value="Disease_R_plants"/>
</dbReference>
<dbReference type="PANTHER" id="PTHR23155:SF1107">
    <property type="entry name" value="OS08G0373000 PROTEIN"/>
    <property type="match status" value="1"/>
</dbReference>
<keyword evidence="2" id="KW-0433">Leucine-rich repeat</keyword>
<reference evidence="11" key="1">
    <citation type="submission" date="2018-08" db="EMBL/GenBank/DDBJ databases">
        <authorList>
            <person name="Rossello M."/>
        </authorList>
    </citation>
    <scope>NUCLEOTIDE SEQUENCE [LARGE SCALE GENOMIC DNA]</scope>
    <source>
        <strain evidence="11">cv. Chinese Spring</strain>
    </source>
</reference>
<dbReference type="Gene3D" id="1.10.8.430">
    <property type="entry name" value="Helical domain of apoptotic protease-activating factors"/>
    <property type="match status" value="1"/>
</dbReference>
<dbReference type="Gene3D" id="1.20.5.4130">
    <property type="match status" value="1"/>
</dbReference>
<evidence type="ECO:0000256" key="6">
    <source>
        <dbReference type="ARBA" id="ARBA00023054"/>
    </source>
</evidence>
<dbReference type="PANTHER" id="PTHR23155">
    <property type="entry name" value="DISEASE RESISTANCE PROTEIN RP"/>
    <property type="match status" value="1"/>
</dbReference>
<feature type="domain" description="Disease resistance N-terminal" evidence="8">
    <location>
        <begin position="12"/>
        <end position="97"/>
    </location>
</feature>
<dbReference type="GO" id="GO:0043531">
    <property type="term" value="F:ADP binding"/>
    <property type="evidence" value="ECO:0007669"/>
    <property type="project" value="InterPro"/>
</dbReference>
<dbReference type="OMA" id="VKICRVH"/>
<keyword evidence="3" id="KW-0677">Repeat</keyword>
<dbReference type="InterPro" id="IPR041118">
    <property type="entry name" value="Rx_N"/>
</dbReference>
<dbReference type="InterPro" id="IPR036388">
    <property type="entry name" value="WH-like_DNA-bd_sf"/>
</dbReference>
<dbReference type="InterPro" id="IPR055414">
    <property type="entry name" value="LRR_R13L4/SHOC2-like"/>
</dbReference>
<evidence type="ECO:0000259" key="9">
    <source>
        <dbReference type="Pfam" id="PF23559"/>
    </source>
</evidence>
<evidence type="ECO:0000256" key="2">
    <source>
        <dbReference type="ARBA" id="ARBA00022614"/>
    </source>
</evidence>
<evidence type="ECO:0000256" key="5">
    <source>
        <dbReference type="ARBA" id="ARBA00022821"/>
    </source>
</evidence>
<feature type="domain" description="Disease resistance R13L4/SHOC-2-like LRR" evidence="10">
    <location>
        <begin position="568"/>
        <end position="927"/>
    </location>
</feature>
<dbReference type="Gene3D" id="1.10.10.10">
    <property type="entry name" value="Winged helix-like DNA-binding domain superfamily/Winged helix DNA-binding domain"/>
    <property type="match status" value="1"/>
</dbReference>
<reference evidence="11" key="2">
    <citation type="submission" date="2018-10" db="UniProtKB">
        <authorList>
            <consortium name="EnsemblPlants"/>
        </authorList>
    </citation>
    <scope>IDENTIFICATION</scope>
</reference>
<evidence type="ECO:0000259" key="7">
    <source>
        <dbReference type="Pfam" id="PF00931"/>
    </source>
</evidence>
<dbReference type="OrthoDB" id="638336at2759"/>
<dbReference type="Pfam" id="PF23598">
    <property type="entry name" value="LRR_14"/>
    <property type="match status" value="1"/>
</dbReference>
<protein>
    <submittedName>
        <fullName evidence="11">Uncharacterized protein</fullName>
    </submittedName>
</protein>
<sequence>MEAALVSAATGALKPVLGKLVTLLGDKYKRFNRVRKDIKSLTDELRTMHNFLLKMSEVEDLDWQDKVWMNEVRELSYDMEDAIDDFMLCVDDKDTKPDGILEIIKSSLGKMKARRRIGSEIQDLKKQIIEVGDRNARYKAREAFSKASNATVDHRALAIFEHKSKLVGIDEPKAEIIQILTQEDGCVSTQMQLKVVSIVGSGGMGKTTLANQVYLELKEKFECQAFCSVSQHPDMIKVLRTILSEVAKKDYAITEAMDAQQLIFKISRFLENKSYFIVVDDIWKNDSWDVIKCAFPVTSCGIIITTTRRKDVACSCRSSFNGHIYNIRPLDMMHSRQLFLMRLFNYRNGFPSHLEEVSSQILEKCGGLPLAIIAISSLLANRGSTKDQWDEVENSIGCALERNDTVDRMMKIMSLSYFDLPPDLKTCLLYLSIFPVGYVIDKQDLIRRWTAEGFIHKNSRYTVHEVGDMYFNELVDRSLIQPVKTEEHGKVNGCRVHNTILDFIISRSIEENFVTLVGVPNLKIDTESKVRRLSLHVEDAENSTNRLSLHVDDKRNSIPLTSLELSNVRSLTVFGQSWKIPSAVEFRHLRVFGYGSGCRHMKNHHLANMGSFFQLRYLNLSWTGISELPDQIRQARCLELLDLRGTRIFELPATIINLRKLVHLFIDTGVKFPDGIEKMQALETLKQVGILKQPFNFPQELAKLRNLRKLSLHFHGDSATEAKNEFKNVIASCLHKLGNLRSLTVWSGGSFLQGPLCPVPLSLKKLVAWNSTICRGPAWVGSLVNLQRLHLEVEGVSKGDLCILGSLPALLVLDLMVRENRNHRSLKVDGGIGFRSLRQFYYDIRDEAMNLIFAAGSMPELETLEISFDADQTESLNTSGGFDFGIENLPCLIALRCRVYRWQDRTFQAAKAAMERVASTHPNHPSIIVEPGTELVYDQWCQMNPMNFSSLLESFLVD</sequence>
<dbReference type="RefSeq" id="XP_044415759.1">
    <property type="nucleotide sequence ID" value="XM_044559824.1"/>
</dbReference>
<dbReference type="EnsemblPlants" id="TraesCS6B02G465800.1">
    <property type="protein sequence ID" value="TraesCS6B02G465800.1"/>
    <property type="gene ID" value="TraesCS6B02G465800"/>
</dbReference>
<accession>A0A3B6PUN9</accession>
<keyword evidence="12" id="KW-1185">Reference proteome</keyword>
<dbReference type="Gramene" id="TraesCS6B02G465800.1">
    <property type="protein sequence ID" value="TraesCS6B02G465800.1"/>
    <property type="gene ID" value="TraesCS6B02G465800"/>
</dbReference>
<name>A0A3B6PUN9_WHEAT</name>
<dbReference type="InterPro" id="IPR027417">
    <property type="entry name" value="P-loop_NTPase"/>
</dbReference>
<evidence type="ECO:0000256" key="4">
    <source>
        <dbReference type="ARBA" id="ARBA00022741"/>
    </source>
</evidence>
<dbReference type="InterPro" id="IPR058922">
    <property type="entry name" value="WHD_DRP"/>
</dbReference>
<dbReference type="SUPFAM" id="SSF52058">
    <property type="entry name" value="L domain-like"/>
    <property type="match status" value="1"/>
</dbReference>
<keyword evidence="6" id="KW-0175">Coiled coil</keyword>
<proteinExistence type="inferred from homology"/>
<dbReference type="InterPro" id="IPR038005">
    <property type="entry name" value="RX-like_CC"/>
</dbReference>
<evidence type="ECO:0000256" key="3">
    <source>
        <dbReference type="ARBA" id="ARBA00022737"/>
    </source>
</evidence>
<keyword evidence="4" id="KW-0547">Nucleotide-binding</keyword>
<feature type="domain" description="NB-ARC" evidence="7">
    <location>
        <begin position="191"/>
        <end position="318"/>
    </location>
</feature>
<evidence type="ECO:0000259" key="8">
    <source>
        <dbReference type="Pfam" id="PF18052"/>
    </source>
</evidence>
<dbReference type="RefSeq" id="XP_044415758.1">
    <property type="nucleotide sequence ID" value="XM_044559823.1"/>
</dbReference>
<evidence type="ECO:0000259" key="10">
    <source>
        <dbReference type="Pfam" id="PF23598"/>
    </source>
</evidence>
<dbReference type="InterPro" id="IPR042197">
    <property type="entry name" value="Apaf_helical"/>
</dbReference>
<gene>
    <name evidence="11" type="primary">LOC123140095</name>
</gene>
<dbReference type="SMR" id="A0A3B6PUN9"/>